<dbReference type="InterPro" id="IPR000780">
    <property type="entry name" value="CheR_MeTrfase"/>
</dbReference>
<feature type="binding site" evidence="6">
    <location>
        <begin position="229"/>
        <end position="230"/>
    </location>
    <ligand>
        <name>S-adenosyl-L-methionine</name>
        <dbReference type="ChEBI" id="CHEBI:59789"/>
    </ligand>
</feature>
<dbReference type="GO" id="GO:0032259">
    <property type="term" value="P:methylation"/>
    <property type="evidence" value="ECO:0007669"/>
    <property type="project" value="UniProtKB-KW"/>
</dbReference>
<dbReference type="SUPFAM" id="SSF53335">
    <property type="entry name" value="S-adenosyl-L-methionine-dependent methyltransferases"/>
    <property type="match status" value="1"/>
</dbReference>
<sequence length="301" mass="33281">MSRTLLPGSDGPPRSAPPPASAARGKDSDSYGGEFVMSDAEFTRITAKVFDIAGIVLKDHKRQMVYTRLSRRLRATGLTSFGAYMDLIERPEGKGEMVQFTNAVTTNLTSFFREGHHFAHLREQVLEPLAKSGKTRIRVWSAGCSTGEEPYSIALTARAAARALASVDFRILATDLDTNVLATGKAGVYPEARAADIPAELRSGALARSGDKVEFSSQVKAMIAFRQLNLLHPWPFRGPFDAIFCRNVLIYFDAETKAELVRRYAEALTDDGVLYLGHSESLLGEHPLLRSEGRTIYRRRR</sequence>
<dbReference type="AlphaFoldDB" id="A0A1I3FKV3"/>
<dbReference type="OrthoDB" id="9816309at2"/>
<dbReference type="InterPro" id="IPR029063">
    <property type="entry name" value="SAM-dependent_MTases_sf"/>
</dbReference>
<feature type="domain" description="CheR-type methyltransferase" evidence="8">
    <location>
        <begin position="30"/>
        <end position="301"/>
    </location>
</feature>
<dbReference type="PANTHER" id="PTHR24422:SF19">
    <property type="entry name" value="CHEMOTAXIS PROTEIN METHYLTRANSFERASE"/>
    <property type="match status" value="1"/>
</dbReference>
<evidence type="ECO:0000256" key="3">
    <source>
        <dbReference type="ARBA" id="ARBA00022679"/>
    </source>
</evidence>
<proteinExistence type="predicted"/>
<dbReference type="PROSITE" id="PS50123">
    <property type="entry name" value="CHER"/>
    <property type="match status" value="1"/>
</dbReference>
<accession>A0A1I3FKV3</accession>
<feature type="region of interest" description="Disordered" evidence="7">
    <location>
        <begin position="1"/>
        <end position="29"/>
    </location>
</feature>
<keyword evidence="10" id="KW-1185">Reference proteome</keyword>
<evidence type="ECO:0000256" key="1">
    <source>
        <dbReference type="ARBA" id="ARBA00001541"/>
    </source>
</evidence>
<dbReference type="Gene3D" id="1.10.155.10">
    <property type="entry name" value="Chemotaxis receptor methyltransferase CheR, N-terminal domain"/>
    <property type="match status" value="1"/>
</dbReference>
<dbReference type="EMBL" id="FOQH01000004">
    <property type="protein sequence ID" value="SFI11800.1"/>
    <property type="molecule type" value="Genomic_DNA"/>
</dbReference>
<dbReference type="InterPro" id="IPR022642">
    <property type="entry name" value="CheR_C"/>
</dbReference>
<feature type="binding site" evidence="6">
    <location>
        <position position="149"/>
    </location>
    <ligand>
        <name>S-adenosyl-L-methionine</name>
        <dbReference type="ChEBI" id="CHEBI:59789"/>
    </ligand>
</feature>
<dbReference type="PIRSF" id="PIRSF000410">
    <property type="entry name" value="CheR"/>
    <property type="match status" value="1"/>
</dbReference>
<dbReference type="SMART" id="SM00138">
    <property type="entry name" value="MeTrc"/>
    <property type="match status" value="1"/>
</dbReference>
<evidence type="ECO:0000256" key="2">
    <source>
        <dbReference type="ARBA" id="ARBA00022603"/>
    </source>
</evidence>
<dbReference type="Gene3D" id="3.40.50.150">
    <property type="entry name" value="Vaccinia Virus protein VP39"/>
    <property type="match status" value="1"/>
</dbReference>
<feature type="binding site" evidence="6">
    <location>
        <position position="113"/>
    </location>
    <ligand>
        <name>S-adenosyl-L-methionine</name>
        <dbReference type="ChEBI" id="CHEBI:59789"/>
    </ligand>
</feature>
<dbReference type="RefSeq" id="WP_092859634.1">
    <property type="nucleotide sequence ID" value="NZ_FOQH01000004.1"/>
</dbReference>
<keyword evidence="4 5" id="KW-0949">S-adenosyl-L-methionine</keyword>
<comment type="function">
    <text evidence="5">Methylation of the membrane-bound methyl-accepting chemotaxis proteins (MCP) to form gamma-glutamyl methyl ester residues in MCP.</text>
</comment>
<dbReference type="EC" id="2.1.1.80" evidence="5"/>
<feature type="binding site" evidence="6">
    <location>
        <position position="175"/>
    </location>
    <ligand>
        <name>S-adenosyl-L-methionine</name>
        <dbReference type="ChEBI" id="CHEBI:59789"/>
    </ligand>
</feature>
<evidence type="ECO:0000256" key="4">
    <source>
        <dbReference type="ARBA" id="ARBA00022691"/>
    </source>
</evidence>
<dbReference type="InterPro" id="IPR022641">
    <property type="entry name" value="CheR_N"/>
</dbReference>
<dbReference type="PRINTS" id="PR00996">
    <property type="entry name" value="CHERMTFRASE"/>
</dbReference>
<dbReference type="InterPro" id="IPR050903">
    <property type="entry name" value="Bact_Chemotaxis_MeTrfase"/>
</dbReference>
<evidence type="ECO:0000313" key="10">
    <source>
        <dbReference type="Proteomes" id="UP000199377"/>
    </source>
</evidence>
<evidence type="ECO:0000256" key="5">
    <source>
        <dbReference type="PIRNR" id="PIRNR000410"/>
    </source>
</evidence>
<protein>
    <recommendedName>
        <fullName evidence="5">Chemotaxis protein methyltransferase</fullName>
        <ecNumber evidence="5">2.1.1.80</ecNumber>
    </recommendedName>
</protein>
<evidence type="ECO:0000259" key="8">
    <source>
        <dbReference type="PROSITE" id="PS50123"/>
    </source>
</evidence>
<evidence type="ECO:0000256" key="6">
    <source>
        <dbReference type="PIRSR" id="PIRSR000410-1"/>
    </source>
</evidence>
<dbReference type="STRING" id="1114924.SAMN05216258_104348"/>
<evidence type="ECO:0000313" key="9">
    <source>
        <dbReference type="EMBL" id="SFI11800.1"/>
    </source>
</evidence>
<organism evidence="9 10">
    <name type="scientific">Albimonas pacifica</name>
    <dbReference type="NCBI Taxonomy" id="1114924"/>
    <lineage>
        <taxon>Bacteria</taxon>
        <taxon>Pseudomonadati</taxon>
        <taxon>Pseudomonadota</taxon>
        <taxon>Alphaproteobacteria</taxon>
        <taxon>Rhodobacterales</taxon>
        <taxon>Paracoccaceae</taxon>
        <taxon>Albimonas</taxon>
    </lineage>
</organism>
<dbReference type="Proteomes" id="UP000199377">
    <property type="component" value="Unassembled WGS sequence"/>
</dbReference>
<comment type="catalytic activity">
    <reaction evidence="1 5">
        <text>L-glutamyl-[protein] + S-adenosyl-L-methionine = [protein]-L-glutamate 5-O-methyl ester + S-adenosyl-L-homocysteine</text>
        <dbReference type="Rhea" id="RHEA:24452"/>
        <dbReference type="Rhea" id="RHEA-COMP:10208"/>
        <dbReference type="Rhea" id="RHEA-COMP:10311"/>
        <dbReference type="ChEBI" id="CHEBI:29973"/>
        <dbReference type="ChEBI" id="CHEBI:57856"/>
        <dbReference type="ChEBI" id="CHEBI:59789"/>
        <dbReference type="ChEBI" id="CHEBI:82795"/>
        <dbReference type="EC" id="2.1.1.80"/>
    </reaction>
</comment>
<dbReference type="SUPFAM" id="SSF47757">
    <property type="entry name" value="Chemotaxis receptor methyltransferase CheR, N-terminal domain"/>
    <property type="match status" value="1"/>
</dbReference>
<dbReference type="PANTHER" id="PTHR24422">
    <property type="entry name" value="CHEMOTAXIS PROTEIN METHYLTRANSFERASE"/>
    <property type="match status" value="1"/>
</dbReference>
<dbReference type="InterPro" id="IPR036804">
    <property type="entry name" value="CheR_N_sf"/>
</dbReference>
<keyword evidence="2 5" id="KW-0489">Methyltransferase</keyword>
<keyword evidence="3 5" id="KW-0808">Transferase</keyword>
<dbReference type="GO" id="GO:0008983">
    <property type="term" value="F:protein-glutamate O-methyltransferase activity"/>
    <property type="evidence" value="ECO:0007669"/>
    <property type="project" value="UniProtKB-EC"/>
</dbReference>
<feature type="binding site" evidence="6">
    <location>
        <position position="109"/>
    </location>
    <ligand>
        <name>S-adenosyl-L-methionine</name>
        <dbReference type="ChEBI" id="CHEBI:59789"/>
    </ligand>
</feature>
<dbReference type="Pfam" id="PF01739">
    <property type="entry name" value="CheR"/>
    <property type="match status" value="1"/>
</dbReference>
<reference evidence="9 10" key="1">
    <citation type="submission" date="2016-10" db="EMBL/GenBank/DDBJ databases">
        <authorList>
            <person name="de Groot N.N."/>
        </authorList>
    </citation>
    <scope>NUCLEOTIDE SEQUENCE [LARGE SCALE GENOMIC DNA]</scope>
    <source>
        <strain evidence="9 10">CGMCC 1.11030</strain>
    </source>
</reference>
<name>A0A1I3FKV3_9RHOB</name>
<dbReference type="Pfam" id="PF03705">
    <property type="entry name" value="CheR_N"/>
    <property type="match status" value="1"/>
</dbReference>
<dbReference type="InterPro" id="IPR026024">
    <property type="entry name" value="Chemotaxis_MeTrfase_CheR"/>
</dbReference>
<feature type="binding site" evidence="6">
    <location>
        <position position="107"/>
    </location>
    <ligand>
        <name>S-adenosyl-L-methionine</name>
        <dbReference type="ChEBI" id="CHEBI:59789"/>
    </ligand>
</feature>
<gene>
    <name evidence="9" type="ORF">SAMN05216258_104348</name>
</gene>
<evidence type="ECO:0000256" key="7">
    <source>
        <dbReference type="SAM" id="MobiDB-lite"/>
    </source>
</evidence>
<feature type="binding site" evidence="6">
    <location>
        <begin position="246"/>
        <end position="247"/>
    </location>
    <ligand>
        <name>S-adenosyl-L-methionine</name>
        <dbReference type="ChEBI" id="CHEBI:59789"/>
    </ligand>
</feature>